<dbReference type="Proteomes" id="UP000663856">
    <property type="component" value="Unassembled WGS sequence"/>
</dbReference>
<dbReference type="PANTHER" id="PTHR24302">
    <property type="entry name" value="CYTOCHROME P450 FAMILY 3"/>
    <property type="match status" value="1"/>
</dbReference>
<gene>
    <name evidence="7" type="ORF">OVN521_LOCUS18072</name>
    <name evidence="6" type="ORF">WKI299_LOCUS7923</name>
</gene>
<evidence type="ECO:0000256" key="4">
    <source>
        <dbReference type="ARBA" id="ARBA00023002"/>
    </source>
</evidence>
<reference evidence="7" key="1">
    <citation type="submission" date="2021-02" db="EMBL/GenBank/DDBJ databases">
        <authorList>
            <person name="Nowell W R."/>
        </authorList>
    </citation>
    <scope>NUCLEOTIDE SEQUENCE</scope>
</reference>
<dbReference type="GO" id="GO:0016705">
    <property type="term" value="F:oxidoreductase activity, acting on paired donors, with incorporation or reduction of molecular oxygen"/>
    <property type="evidence" value="ECO:0007669"/>
    <property type="project" value="InterPro"/>
</dbReference>
<dbReference type="InterPro" id="IPR050705">
    <property type="entry name" value="Cytochrome_P450_3A"/>
</dbReference>
<dbReference type="EMBL" id="CAJNRF010002426">
    <property type="protein sequence ID" value="CAF2038336.1"/>
    <property type="molecule type" value="Genomic_DNA"/>
</dbReference>
<keyword evidence="8" id="KW-1185">Reference proteome</keyword>
<comment type="caution">
    <text evidence="7">The sequence shown here is derived from an EMBL/GenBank/DDBJ whole genome shotgun (WGS) entry which is preliminary data.</text>
</comment>
<name>A0A819RRN4_9BILA</name>
<dbReference type="GO" id="GO:0020037">
    <property type="term" value="F:heme binding"/>
    <property type="evidence" value="ECO:0007669"/>
    <property type="project" value="InterPro"/>
</dbReference>
<accession>A0A819RRN4</accession>
<dbReference type="InterPro" id="IPR036396">
    <property type="entry name" value="Cyt_P450_sf"/>
</dbReference>
<organism evidence="7 8">
    <name type="scientific">Rotaria magnacalcarata</name>
    <dbReference type="NCBI Taxonomy" id="392030"/>
    <lineage>
        <taxon>Eukaryota</taxon>
        <taxon>Metazoa</taxon>
        <taxon>Spiralia</taxon>
        <taxon>Gnathifera</taxon>
        <taxon>Rotifera</taxon>
        <taxon>Eurotatoria</taxon>
        <taxon>Bdelloidea</taxon>
        <taxon>Philodinida</taxon>
        <taxon>Philodinidae</taxon>
        <taxon>Rotaria</taxon>
    </lineage>
</organism>
<evidence type="ECO:0000256" key="5">
    <source>
        <dbReference type="ARBA" id="ARBA00023004"/>
    </source>
</evidence>
<protein>
    <recommendedName>
        <fullName evidence="9">Cytochrome P450</fullName>
    </recommendedName>
</protein>
<keyword evidence="4" id="KW-0560">Oxidoreductase</keyword>
<dbReference type="PANTHER" id="PTHR24302:SF15">
    <property type="entry name" value="FATTY-ACID PEROXYGENASE"/>
    <property type="match status" value="1"/>
</dbReference>
<keyword evidence="2" id="KW-0349">Heme</keyword>
<proteinExistence type="inferred from homology"/>
<sequence>MFVLLAFSVIAALLILYVKIKYFTLRGPIPGLSPHVFFGNLIQSGMLLHGKSIPEIFTIFKHRYGDIFQFWFGPTRYIVVGNISDVQHIFTHRNIYDQGDFFAQQFATLFPNALVTLKGSAYRRHASITVPLFRRAKVIPNFDLIVDCTDKLLSNWRTSPSQHIHCDIVEQSQNLLLEIFGLISFDYDLETLSGRTSSQNELTKALHDFMSACELVFYSPSIVGVIYTKLSRQHRQAKTTIARYICQMIDNEMDATPESRAQRKRTCLIASLVASLQEDEAAESKKSEEEKQGKIYLVDV</sequence>
<evidence type="ECO:0000313" key="6">
    <source>
        <dbReference type="EMBL" id="CAF2038336.1"/>
    </source>
</evidence>
<evidence type="ECO:0000313" key="8">
    <source>
        <dbReference type="Proteomes" id="UP000663866"/>
    </source>
</evidence>
<dbReference type="SUPFAM" id="SSF48264">
    <property type="entry name" value="Cytochrome P450"/>
    <property type="match status" value="1"/>
</dbReference>
<keyword evidence="3" id="KW-0479">Metal-binding</keyword>
<evidence type="ECO:0000256" key="1">
    <source>
        <dbReference type="ARBA" id="ARBA00010617"/>
    </source>
</evidence>
<evidence type="ECO:0000256" key="2">
    <source>
        <dbReference type="ARBA" id="ARBA00022617"/>
    </source>
</evidence>
<comment type="similarity">
    <text evidence="1">Belongs to the cytochrome P450 family.</text>
</comment>
<dbReference type="Proteomes" id="UP000663866">
    <property type="component" value="Unassembled WGS sequence"/>
</dbReference>
<keyword evidence="5" id="KW-0408">Iron</keyword>
<dbReference type="GO" id="GO:0008395">
    <property type="term" value="F:steroid hydroxylase activity"/>
    <property type="evidence" value="ECO:0007669"/>
    <property type="project" value="TreeGrafter"/>
</dbReference>
<dbReference type="Gene3D" id="1.10.630.10">
    <property type="entry name" value="Cytochrome P450"/>
    <property type="match status" value="1"/>
</dbReference>
<dbReference type="Pfam" id="PF00067">
    <property type="entry name" value="p450"/>
    <property type="match status" value="1"/>
</dbReference>
<dbReference type="InterPro" id="IPR001128">
    <property type="entry name" value="Cyt_P450"/>
</dbReference>
<evidence type="ECO:0000313" key="7">
    <source>
        <dbReference type="EMBL" id="CAF4052271.1"/>
    </source>
</evidence>
<evidence type="ECO:0000256" key="3">
    <source>
        <dbReference type="ARBA" id="ARBA00022723"/>
    </source>
</evidence>
<dbReference type="EMBL" id="CAJOBG010003223">
    <property type="protein sequence ID" value="CAF4052271.1"/>
    <property type="molecule type" value="Genomic_DNA"/>
</dbReference>
<evidence type="ECO:0008006" key="9">
    <source>
        <dbReference type="Google" id="ProtNLM"/>
    </source>
</evidence>
<dbReference type="GO" id="GO:0005506">
    <property type="term" value="F:iron ion binding"/>
    <property type="evidence" value="ECO:0007669"/>
    <property type="project" value="InterPro"/>
</dbReference>
<dbReference type="AlphaFoldDB" id="A0A819RRN4"/>